<keyword evidence="1" id="KW-0433">Leucine-rich repeat</keyword>
<gene>
    <name evidence="3" type="ORF">I79_022737</name>
</gene>
<dbReference type="STRING" id="10029.G3IG58"/>
<evidence type="ECO:0000313" key="3">
    <source>
        <dbReference type="EMBL" id="EGW10012.1"/>
    </source>
</evidence>
<evidence type="ECO:0000256" key="1">
    <source>
        <dbReference type="ARBA" id="ARBA00022614"/>
    </source>
</evidence>
<keyword evidence="2" id="KW-0677">Repeat</keyword>
<dbReference type="EMBL" id="JH002512">
    <property type="protein sequence ID" value="EGW10012.1"/>
    <property type="molecule type" value="Genomic_DNA"/>
</dbReference>
<reference evidence="4" key="1">
    <citation type="journal article" date="2011" name="Nat. Biotechnol.">
        <title>The genomic sequence of the Chinese hamster ovary (CHO)-K1 cell line.</title>
        <authorList>
            <person name="Xu X."/>
            <person name="Nagarajan H."/>
            <person name="Lewis N.E."/>
            <person name="Pan S."/>
            <person name="Cai Z."/>
            <person name="Liu X."/>
            <person name="Chen W."/>
            <person name="Xie M."/>
            <person name="Wang W."/>
            <person name="Hammond S."/>
            <person name="Andersen M.R."/>
            <person name="Neff N."/>
            <person name="Passarelli B."/>
            <person name="Koh W."/>
            <person name="Fan H.C."/>
            <person name="Wang J."/>
            <person name="Gui Y."/>
            <person name="Lee K.H."/>
            <person name="Betenbaugh M.J."/>
            <person name="Quake S.R."/>
            <person name="Famili I."/>
            <person name="Palsson B.O."/>
            <person name="Wang J."/>
        </authorList>
    </citation>
    <scope>NUCLEOTIDE SEQUENCE [LARGE SCALE GENOMIC DNA]</scope>
    <source>
        <strain evidence="4">CHO K1 cell line</strain>
    </source>
</reference>
<name>G3IG58_CRIGR</name>
<evidence type="ECO:0000313" key="4">
    <source>
        <dbReference type="Proteomes" id="UP000001075"/>
    </source>
</evidence>
<dbReference type="Proteomes" id="UP000001075">
    <property type="component" value="Unassembled WGS sequence"/>
</dbReference>
<sequence length="116" mass="13192">SPSTLQQLAIRSLLKDEALVISALKEVPMELFPTLFKGAFHGKQTDILTAMEAAWPFVKNFLSVSSLKKLLQHTANLRHLAREVHPAPEEIYDSIGIVMPTYLPYIVLISWKYDWL</sequence>
<evidence type="ECO:0000256" key="2">
    <source>
        <dbReference type="ARBA" id="ARBA00022737"/>
    </source>
</evidence>
<dbReference type="InterPro" id="IPR050694">
    <property type="entry name" value="LRRC14/PRAME"/>
</dbReference>
<feature type="non-terminal residue" evidence="3">
    <location>
        <position position="1"/>
    </location>
</feature>
<dbReference type="GO" id="GO:0005737">
    <property type="term" value="C:cytoplasm"/>
    <property type="evidence" value="ECO:0007669"/>
    <property type="project" value="TreeGrafter"/>
</dbReference>
<dbReference type="InParanoid" id="G3IG58"/>
<dbReference type="AlphaFoldDB" id="G3IG58"/>
<dbReference type="eggNOG" id="ENOG502QWSJ">
    <property type="taxonomic scope" value="Eukaryota"/>
</dbReference>
<proteinExistence type="predicted"/>
<dbReference type="PaxDb" id="10029-XP_007606002.1"/>
<dbReference type="PANTHER" id="PTHR14224:SF94">
    <property type="entry name" value="PRAME FAMILY MEMBER 12"/>
    <property type="match status" value="1"/>
</dbReference>
<dbReference type="PANTHER" id="PTHR14224">
    <property type="entry name" value="SIMILAR TO PREFERENTIALLY EXPRESSED ANTIGEN IN MELANOMA-LIKE 3"/>
    <property type="match status" value="1"/>
</dbReference>
<accession>G3IG58</accession>
<protein>
    <submittedName>
        <fullName evidence="3">PRAME family member 20/21</fullName>
    </submittedName>
</protein>
<organism evidence="3 4">
    <name type="scientific">Cricetulus griseus</name>
    <name type="common">Chinese hamster</name>
    <name type="synonym">Cricetulus barabensis griseus</name>
    <dbReference type="NCBI Taxonomy" id="10029"/>
    <lineage>
        <taxon>Eukaryota</taxon>
        <taxon>Metazoa</taxon>
        <taxon>Chordata</taxon>
        <taxon>Craniata</taxon>
        <taxon>Vertebrata</taxon>
        <taxon>Euteleostomi</taxon>
        <taxon>Mammalia</taxon>
        <taxon>Eutheria</taxon>
        <taxon>Euarchontoglires</taxon>
        <taxon>Glires</taxon>
        <taxon>Rodentia</taxon>
        <taxon>Myomorpha</taxon>
        <taxon>Muroidea</taxon>
        <taxon>Cricetidae</taxon>
        <taxon>Cricetinae</taxon>
        <taxon>Cricetulus</taxon>
    </lineage>
</organism>